<dbReference type="CDD" id="cd20071">
    <property type="entry name" value="SET_SMYD"/>
    <property type="match status" value="1"/>
</dbReference>
<dbReference type="InterPro" id="IPR046341">
    <property type="entry name" value="SET_dom_sf"/>
</dbReference>
<dbReference type="GO" id="GO:0005634">
    <property type="term" value="C:nucleus"/>
    <property type="evidence" value="ECO:0007669"/>
    <property type="project" value="TreeGrafter"/>
</dbReference>
<protein>
    <recommendedName>
        <fullName evidence="2">SET domain-containing protein</fullName>
    </recommendedName>
</protein>
<dbReference type="Pfam" id="PF00856">
    <property type="entry name" value="SET"/>
    <property type="match status" value="1"/>
</dbReference>
<evidence type="ECO:0000313" key="3">
    <source>
        <dbReference type="EMBL" id="KAG7288308.1"/>
    </source>
</evidence>
<feature type="domain" description="SET" evidence="2">
    <location>
        <begin position="49"/>
        <end position="269"/>
    </location>
</feature>
<dbReference type="InterPro" id="IPR050869">
    <property type="entry name" value="H3K4_H4K5_MeTrfase"/>
</dbReference>
<dbReference type="SUPFAM" id="SSF82199">
    <property type="entry name" value="SET domain"/>
    <property type="match status" value="1"/>
</dbReference>
<dbReference type="Gene3D" id="6.10.140.2220">
    <property type="match status" value="1"/>
</dbReference>
<dbReference type="Gene3D" id="2.170.270.10">
    <property type="entry name" value="SET domain"/>
    <property type="match status" value="1"/>
</dbReference>
<evidence type="ECO:0000256" key="1">
    <source>
        <dbReference type="SAM" id="MobiDB-lite"/>
    </source>
</evidence>
<accession>A0AAD4EZW4</accession>
<evidence type="ECO:0000313" key="4">
    <source>
        <dbReference type="Proteomes" id="UP001197093"/>
    </source>
</evidence>
<comment type="caution">
    <text evidence="3">The sequence shown here is derived from an EMBL/GenBank/DDBJ whole genome shotgun (WGS) entry which is preliminary data.</text>
</comment>
<dbReference type="SMART" id="SM00317">
    <property type="entry name" value="SET"/>
    <property type="match status" value="1"/>
</dbReference>
<keyword evidence="4" id="KW-1185">Reference proteome</keyword>
<name>A0AAD4EZW4_9PEZI</name>
<sequence>MAKEPAKTANKTGFGTADDDDDFTPPPRDPLHAHPDLCKANLERLVTDIPLEIRASNISSGSGLFAGADVEAGREIYNVYPTMKVLEANNDSFCHYCFEDSQPMLGGASKPKQPTKACTGDECKILKKVPQMTAHNLIAHRLLFWQGKGCITKPVAKSLMCLESHFNDITKDPERSTEVLDVAMAVREATGNKVNLATAWKLVPLVRVNSVRLRPTSKKESVGYALDISTATINHSCDPNAHVFFEGQRLYVRSLKKIAAGDEITICYLDPTLDVAARKALLKREYFFDCSCDRCKSELKEQRSLLGDDTKLPALHQAQRDIISLMGSAVRASKYPGVYPDYDNLATVETKLRTIMAGAIPPDKTWPEHMEPLPSARLSLAMLYLQQGKPVPALRNALKGRLFSVRRDIGPDWVNEMVDLVTVCIVAGSLPPDAAALEDKTVPSLEDIRTVTYGFLLAACHGALKAFGGDSEYSKGIQEMMGVMVAKRPGVTPGTKEFAAEFEPAQARVLTWAGVPVKSES</sequence>
<organism evidence="3 4">
    <name type="scientific">Staphylotrichum longicolle</name>
    <dbReference type="NCBI Taxonomy" id="669026"/>
    <lineage>
        <taxon>Eukaryota</taxon>
        <taxon>Fungi</taxon>
        <taxon>Dikarya</taxon>
        <taxon>Ascomycota</taxon>
        <taxon>Pezizomycotina</taxon>
        <taxon>Sordariomycetes</taxon>
        <taxon>Sordariomycetidae</taxon>
        <taxon>Sordariales</taxon>
        <taxon>Chaetomiaceae</taxon>
        <taxon>Staphylotrichum</taxon>
    </lineage>
</organism>
<feature type="region of interest" description="Disordered" evidence="1">
    <location>
        <begin position="1"/>
        <end position="35"/>
    </location>
</feature>
<dbReference type="EMBL" id="JAHCVI010000003">
    <property type="protein sequence ID" value="KAG7288308.1"/>
    <property type="molecule type" value="Genomic_DNA"/>
</dbReference>
<dbReference type="PANTHER" id="PTHR12197">
    <property type="entry name" value="HISTONE-LYSINE N-METHYLTRANSFERASE SMYD"/>
    <property type="match status" value="1"/>
</dbReference>
<gene>
    <name evidence="3" type="ORF">NEMBOFW57_007839</name>
</gene>
<dbReference type="PROSITE" id="PS50280">
    <property type="entry name" value="SET"/>
    <property type="match status" value="1"/>
</dbReference>
<reference evidence="3" key="1">
    <citation type="submission" date="2023-02" db="EMBL/GenBank/DDBJ databases">
        <authorList>
            <person name="Palmer J.M."/>
        </authorList>
    </citation>
    <scope>NUCLEOTIDE SEQUENCE</scope>
    <source>
        <strain evidence="3">FW57</strain>
    </source>
</reference>
<dbReference type="InterPro" id="IPR001214">
    <property type="entry name" value="SET_dom"/>
</dbReference>
<dbReference type="PANTHER" id="PTHR12197:SF251">
    <property type="entry name" value="EG:BACR7C10.4 PROTEIN"/>
    <property type="match status" value="1"/>
</dbReference>
<proteinExistence type="predicted"/>
<dbReference type="Proteomes" id="UP001197093">
    <property type="component" value="Unassembled WGS sequence"/>
</dbReference>
<dbReference type="Gene3D" id="1.10.220.160">
    <property type="match status" value="1"/>
</dbReference>
<evidence type="ECO:0000259" key="2">
    <source>
        <dbReference type="PROSITE" id="PS50280"/>
    </source>
</evidence>
<dbReference type="AlphaFoldDB" id="A0AAD4EZW4"/>